<dbReference type="Pfam" id="PF00725">
    <property type="entry name" value="3HCDH"/>
    <property type="match status" value="1"/>
</dbReference>
<dbReference type="SUPFAM" id="SSF52096">
    <property type="entry name" value="ClpP/crotonase"/>
    <property type="match status" value="1"/>
</dbReference>
<comment type="catalytic activity">
    <reaction evidence="30">
        <text>(3S)-3-hydroxydodecanoyl-CoA = (2E)-dodecenoyl-CoA + H2O</text>
        <dbReference type="Rhea" id="RHEA:31075"/>
        <dbReference type="ChEBI" id="CHEBI:15377"/>
        <dbReference type="ChEBI" id="CHEBI:57330"/>
        <dbReference type="ChEBI" id="CHEBI:62558"/>
    </reaction>
    <physiologicalReaction direction="right-to-left" evidence="30">
        <dbReference type="Rhea" id="RHEA:31077"/>
    </physiologicalReaction>
</comment>
<evidence type="ECO:0000256" key="33">
    <source>
        <dbReference type="ARBA" id="ARBA00052945"/>
    </source>
</evidence>
<proteinExistence type="inferred from homology"/>
<evidence type="ECO:0000256" key="24">
    <source>
        <dbReference type="ARBA" id="ARBA00049556"/>
    </source>
</evidence>
<comment type="pathway">
    <text evidence="3">Lipid metabolism; fatty acid beta-oxidation.</text>
</comment>
<comment type="catalytic activity">
    <reaction evidence="21">
        <text>a (3S)-3-hydroxyacyl-CoA = a (2E)-enoyl-CoA + H2O</text>
        <dbReference type="Rhea" id="RHEA:16105"/>
        <dbReference type="ChEBI" id="CHEBI:15377"/>
        <dbReference type="ChEBI" id="CHEBI:57318"/>
        <dbReference type="ChEBI" id="CHEBI:58856"/>
        <dbReference type="EC" id="4.2.1.17"/>
    </reaction>
    <physiologicalReaction direction="right-to-left" evidence="21">
        <dbReference type="Rhea" id="RHEA:16107"/>
    </physiologicalReaction>
</comment>
<dbReference type="PANTHER" id="PTHR43612:SF3">
    <property type="entry name" value="TRIFUNCTIONAL ENZYME SUBUNIT ALPHA, MITOCHONDRIAL"/>
    <property type="match status" value="1"/>
</dbReference>
<comment type="caution">
    <text evidence="44">The sequence shown here is derived from an EMBL/GenBank/DDBJ whole genome shotgun (WGS) entry which is preliminary data.</text>
</comment>
<comment type="catalytic activity">
    <reaction evidence="23">
        <text>(3S)-hydroxydecanoyl-CoA + NAD(+) = 3-oxodecanoyl-CoA + NADH + H(+)</text>
        <dbReference type="Rhea" id="RHEA:31187"/>
        <dbReference type="ChEBI" id="CHEBI:15378"/>
        <dbReference type="ChEBI" id="CHEBI:57540"/>
        <dbReference type="ChEBI" id="CHEBI:57945"/>
        <dbReference type="ChEBI" id="CHEBI:62548"/>
        <dbReference type="ChEBI" id="CHEBI:62616"/>
    </reaction>
    <physiologicalReaction direction="left-to-right" evidence="23">
        <dbReference type="Rhea" id="RHEA:31188"/>
    </physiologicalReaction>
</comment>
<comment type="similarity">
    <text evidence="4">In the central section; belongs to the 3-hydroxyacyl-CoA dehydrogenase family.</text>
</comment>
<gene>
    <name evidence="44" type="ORF">MNOR_LOCUS3910</name>
</gene>
<evidence type="ECO:0000313" key="45">
    <source>
        <dbReference type="Proteomes" id="UP001497623"/>
    </source>
</evidence>
<evidence type="ECO:0000256" key="3">
    <source>
        <dbReference type="ARBA" id="ARBA00005005"/>
    </source>
</evidence>
<evidence type="ECO:0000256" key="1">
    <source>
        <dbReference type="ARBA" id="ARBA00000469"/>
    </source>
</evidence>
<keyword evidence="7" id="KW-0488">Methylation</keyword>
<comment type="catalytic activity">
    <reaction evidence="27">
        <text>a 4-saturated-(3S)-3-hydroxyacyl-CoA = a (3E)-enoyl-CoA + H2O</text>
        <dbReference type="Rhea" id="RHEA:20724"/>
        <dbReference type="ChEBI" id="CHEBI:15377"/>
        <dbReference type="ChEBI" id="CHEBI:58521"/>
        <dbReference type="ChEBI" id="CHEBI:137480"/>
        <dbReference type="EC" id="4.2.1.17"/>
    </reaction>
    <physiologicalReaction direction="right-to-left" evidence="27">
        <dbReference type="Rhea" id="RHEA:20726"/>
    </physiologicalReaction>
</comment>
<dbReference type="AlphaFoldDB" id="A0AAV2PV92"/>
<evidence type="ECO:0000256" key="15">
    <source>
        <dbReference type="ARBA" id="ARBA00023027"/>
    </source>
</evidence>
<evidence type="ECO:0000256" key="5">
    <source>
        <dbReference type="ARBA" id="ARBA00008750"/>
    </source>
</evidence>
<dbReference type="Gene3D" id="3.40.50.720">
    <property type="entry name" value="NAD(P)-binding Rossmann-like Domain"/>
    <property type="match status" value="1"/>
</dbReference>
<feature type="active site" description="For hydroxyacyl-coenzyme A dehydrogenase activity" evidence="40">
    <location>
        <position position="513"/>
    </location>
</feature>
<evidence type="ECO:0000256" key="29">
    <source>
        <dbReference type="ARBA" id="ARBA00052224"/>
    </source>
</evidence>
<evidence type="ECO:0000256" key="37">
    <source>
        <dbReference type="ARBA" id="ARBA00068347"/>
    </source>
</evidence>
<dbReference type="SUPFAM" id="SSF48179">
    <property type="entry name" value="6-phosphogluconate dehydrogenase C-terminal domain-like"/>
    <property type="match status" value="2"/>
</dbReference>
<evidence type="ECO:0000256" key="9">
    <source>
        <dbReference type="ARBA" id="ARBA00022679"/>
    </source>
</evidence>
<keyword evidence="16" id="KW-0443">Lipid metabolism</keyword>
<dbReference type="InterPro" id="IPR008927">
    <property type="entry name" value="6-PGluconate_DH-like_C_sf"/>
</dbReference>
<evidence type="ECO:0000256" key="35">
    <source>
        <dbReference type="ARBA" id="ARBA00062153"/>
    </source>
</evidence>
<reference evidence="44 45" key="1">
    <citation type="submission" date="2024-05" db="EMBL/GenBank/DDBJ databases">
        <authorList>
            <person name="Wallberg A."/>
        </authorList>
    </citation>
    <scope>NUCLEOTIDE SEQUENCE [LARGE SCALE GENOMIC DNA]</scope>
</reference>
<dbReference type="EC" id="4.2.1.17" evidence="6"/>
<evidence type="ECO:0000256" key="27">
    <source>
        <dbReference type="ARBA" id="ARBA00051215"/>
    </source>
</evidence>
<feature type="site" description="Important for long-chain enoyl-CoA hydratase activity" evidence="41">
    <location>
        <position position="153"/>
    </location>
</feature>
<evidence type="ECO:0000259" key="42">
    <source>
        <dbReference type="Pfam" id="PF00725"/>
    </source>
</evidence>
<feature type="domain" description="3-hydroxyacyl-CoA dehydrogenase NAD binding" evidence="43">
    <location>
        <begin position="367"/>
        <end position="544"/>
    </location>
</feature>
<dbReference type="PROSITE" id="PS00067">
    <property type="entry name" value="3HCDH"/>
    <property type="match status" value="1"/>
</dbReference>
<evidence type="ECO:0000256" key="18">
    <source>
        <dbReference type="ARBA" id="ARBA00023136"/>
    </source>
</evidence>
<comment type="catalytic activity">
    <reaction evidence="22">
        <text>(3S)-hydroxyhexadecanoyl-CoA + NAD(+) = 3-oxohexadecanoyl-CoA + NADH + H(+)</text>
        <dbReference type="Rhea" id="RHEA:31159"/>
        <dbReference type="ChEBI" id="CHEBI:15378"/>
        <dbReference type="ChEBI" id="CHEBI:57349"/>
        <dbReference type="ChEBI" id="CHEBI:57540"/>
        <dbReference type="ChEBI" id="CHEBI:57945"/>
        <dbReference type="ChEBI" id="CHEBI:62613"/>
    </reaction>
    <physiologicalReaction direction="left-to-right" evidence="22">
        <dbReference type="Rhea" id="RHEA:31160"/>
    </physiologicalReaction>
</comment>
<dbReference type="InterPro" id="IPR036291">
    <property type="entry name" value="NAD(P)-bd_dom_sf"/>
</dbReference>
<feature type="site" description="Important for long-chain enoyl-CoA hydratase activity" evidence="41">
    <location>
        <position position="174"/>
    </location>
</feature>
<evidence type="ECO:0000256" key="30">
    <source>
        <dbReference type="ARBA" id="ARBA00052711"/>
    </source>
</evidence>
<comment type="catalytic activity">
    <reaction evidence="28">
        <text>(3S)-hydroxyoctanoyl-CoA = (2E)-octenoyl-CoA + H2O</text>
        <dbReference type="Rhea" id="RHEA:31199"/>
        <dbReference type="ChEBI" id="CHEBI:15377"/>
        <dbReference type="ChEBI" id="CHEBI:62242"/>
        <dbReference type="ChEBI" id="CHEBI:62617"/>
    </reaction>
    <physiologicalReaction direction="right-to-left" evidence="28">
        <dbReference type="Rhea" id="RHEA:31201"/>
    </physiologicalReaction>
</comment>
<dbReference type="FunFam" id="1.10.1040.50:FF:000002">
    <property type="entry name" value="Trifunctional enzyme subunit alpha, mitochondrial"/>
    <property type="match status" value="1"/>
</dbReference>
<comment type="catalytic activity">
    <reaction evidence="24">
        <text>a (3S)-3-hydroxyacyl-CoA + NAD(+) = a 3-oxoacyl-CoA + NADH + H(+)</text>
        <dbReference type="Rhea" id="RHEA:22432"/>
        <dbReference type="ChEBI" id="CHEBI:15378"/>
        <dbReference type="ChEBI" id="CHEBI:57318"/>
        <dbReference type="ChEBI" id="CHEBI:57540"/>
        <dbReference type="ChEBI" id="CHEBI:57945"/>
        <dbReference type="ChEBI" id="CHEBI:90726"/>
        <dbReference type="EC" id="1.1.1.35"/>
    </reaction>
</comment>
<evidence type="ECO:0000256" key="36">
    <source>
        <dbReference type="ARBA" id="ARBA00066806"/>
    </source>
</evidence>
<evidence type="ECO:0000256" key="23">
    <source>
        <dbReference type="ARBA" id="ARBA00048361"/>
    </source>
</evidence>
<dbReference type="PANTHER" id="PTHR43612">
    <property type="entry name" value="TRIFUNCTIONAL ENZYME SUBUNIT ALPHA"/>
    <property type="match status" value="1"/>
</dbReference>
<keyword evidence="20" id="KW-0511">Multifunctional enzyme</keyword>
<comment type="catalytic activity">
    <reaction evidence="34">
        <text>1'-[1,2-di-(9Z,12Z-octadecadienoyl)-sn-glycero-3-phospho]-3'-[1-(9Z,12Z-octadecadienoyl)-sn-glycero-3-phospho]-glycerol + hexadecanoyl-CoA = 1'-[1,2-di-(9Z,12Z-octadecadienoyl)-sn-glycero-3-phospho]-3'-[1-(9Z,12Z-octadecadienoyl)-2-hexadecanoyl-sn-glycero-3-phospho]-glycerol + CoA</text>
        <dbReference type="Rhea" id="RHEA:43680"/>
        <dbReference type="ChEBI" id="CHEBI:57287"/>
        <dbReference type="ChEBI" id="CHEBI:57379"/>
        <dbReference type="ChEBI" id="CHEBI:83580"/>
        <dbReference type="ChEBI" id="CHEBI:83583"/>
    </reaction>
    <physiologicalReaction direction="left-to-right" evidence="34">
        <dbReference type="Rhea" id="RHEA:43681"/>
    </physiologicalReaction>
</comment>
<comment type="catalytic activity">
    <reaction evidence="31">
        <text>(3S)-hydroxytetradecanoyl-CoA + NAD(+) = 3-oxotetradecanoyl-CoA + NADH + H(+)</text>
        <dbReference type="Rhea" id="RHEA:31167"/>
        <dbReference type="ChEBI" id="CHEBI:15378"/>
        <dbReference type="ChEBI" id="CHEBI:57540"/>
        <dbReference type="ChEBI" id="CHEBI:57945"/>
        <dbReference type="ChEBI" id="CHEBI:62543"/>
        <dbReference type="ChEBI" id="CHEBI:62614"/>
    </reaction>
    <physiologicalReaction direction="left-to-right" evidence="31">
        <dbReference type="Rhea" id="RHEA:31168"/>
    </physiologicalReaction>
</comment>
<dbReference type="EC" id="1.1.1.211" evidence="36"/>
<dbReference type="InterPro" id="IPR012803">
    <property type="entry name" value="Fa_ox_alpha_mit"/>
</dbReference>
<keyword evidence="14" id="KW-0560">Oxidoreductase</keyword>
<dbReference type="CDD" id="cd06558">
    <property type="entry name" value="crotonase-like"/>
    <property type="match status" value="1"/>
</dbReference>
<dbReference type="Pfam" id="PF00378">
    <property type="entry name" value="ECH_1"/>
    <property type="match status" value="1"/>
</dbReference>
<dbReference type="GO" id="GO:0006635">
    <property type="term" value="P:fatty acid beta-oxidation"/>
    <property type="evidence" value="ECO:0007669"/>
    <property type="project" value="InterPro"/>
</dbReference>
<dbReference type="InterPro" id="IPR006180">
    <property type="entry name" value="3-OHacyl-CoA_DH_CS"/>
</dbReference>
<dbReference type="InterPro" id="IPR050136">
    <property type="entry name" value="FA_oxidation_alpha_subunit"/>
</dbReference>
<keyword evidence="8" id="KW-0597">Phosphoprotein</keyword>
<evidence type="ECO:0000256" key="17">
    <source>
        <dbReference type="ARBA" id="ARBA00023128"/>
    </source>
</evidence>
<comment type="catalytic activity">
    <reaction evidence="32">
        <text>1'-[1,2-di-(9Z,12Z-octadecadienoyl)-sn-glycero-3-phospho]-3'-[1-(9Z,12Z-octadecadienoyl)-sn-glycero-3-phospho]-glycerol + (9Z)-octadecenoyl-CoA = 1'-[1,2-di-(9Z,12Z-octadecadienoyl)-sn-glycero-3-phospho]-3'-[1-(9Z,12Z-octadecadienoyl)-2-(9Z-octadecenoyl)-sn-glycero-3-phospho]-glycerol + CoA</text>
        <dbReference type="Rhea" id="RHEA:43676"/>
        <dbReference type="ChEBI" id="CHEBI:57287"/>
        <dbReference type="ChEBI" id="CHEBI:57387"/>
        <dbReference type="ChEBI" id="CHEBI:83580"/>
        <dbReference type="ChEBI" id="CHEBI:83582"/>
    </reaction>
    <physiologicalReaction direction="left-to-right" evidence="32">
        <dbReference type="Rhea" id="RHEA:43677"/>
    </physiologicalReaction>
</comment>
<dbReference type="Proteomes" id="UP001497623">
    <property type="component" value="Unassembled WGS sequence"/>
</dbReference>
<evidence type="ECO:0000256" key="19">
    <source>
        <dbReference type="ARBA" id="ARBA00023239"/>
    </source>
</evidence>
<dbReference type="InterPro" id="IPR001753">
    <property type="entry name" value="Enoyl-CoA_hydra/iso"/>
</dbReference>
<dbReference type="GO" id="GO:0016740">
    <property type="term" value="F:transferase activity"/>
    <property type="evidence" value="ECO:0007669"/>
    <property type="project" value="UniProtKB-KW"/>
</dbReference>
<dbReference type="InterPro" id="IPR006176">
    <property type="entry name" value="3-OHacyl-CoA_DH_NAD-bd"/>
</dbReference>
<evidence type="ECO:0000259" key="43">
    <source>
        <dbReference type="Pfam" id="PF02737"/>
    </source>
</evidence>
<evidence type="ECO:0000256" key="21">
    <source>
        <dbReference type="ARBA" id="ARBA00035854"/>
    </source>
</evidence>
<evidence type="ECO:0000256" key="14">
    <source>
        <dbReference type="ARBA" id="ARBA00023002"/>
    </source>
</evidence>
<evidence type="ECO:0000256" key="32">
    <source>
        <dbReference type="ARBA" id="ARBA00052860"/>
    </source>
</evidence>
<dbReference type="FunFam" id="3.90.226.10:FF:000011">
    <property type="entry name" value="Fatty acid oxidation complex subunit alpha"/>
    <property type="match status" value="1"/>
</dbReference>
<dbReference type="GO" id="GO:0016509">
    <property type="term" value="F:long-chain (3S)-3-hydroxyacyl-CoA dehydrogenase (NAD+) activity"/>
    <property type="evidence" value="ECO:0007669"/>
    <property type="project" value="UniProtKB-EC"/>
</dbReference>
<feature type="site" description="Important for hydroxyacyl-coenzyme A dehydrogenase activity" evidence="41">
    <location>
        <position position="501"/>
    </location>
</feature>
<dbReference type="GO" id="GO:0004300">
    <property type="term" value="F:enoyl-CoA hydratase activity"/>
    <property type="evidence" value="ECO:0007669"/>
    <property type="project" value="UniProtKB-EC"/>
</dbReference>
<comment type="similarity">
    <text evidence="5">In the N-terminal section; belongs to the enoyl-CoA hydratase/isomerase family.</text>
</comment>
<evidence type="ECO:0000256" key="10">
    <source>
        <dbReference type="ARBA" id="ARBA00022792"/>
    </source>
</evidence>
<dbReference type="FunFam" id="3.40.50.720:FF:000009">
    <property type="entry name" value="Fatty oxidation complex, alpha subunit"/>
    <property type="match status" value="1"/>
</dbReference>
<evidence type="ECO:0000256" key="39">
    <source>
        <dbReference type="ARBA" id="ARBA00083277"/>
    </source>
</evidence>
<dbReference type="SUPFAM" id="SSF51735">
    <property type="entry name" value="NAD(P)-binding Rossmann-fold domains"/>
    <property type="match status" value="1"/>
</dbReference>
<comment type="catalytic activity">
    <reaction evidence="1">
        <text>(3S)-hydroxyhexadecanoyl-CoA = (2E)-hexadecenoyl-CoA + H2O</text>
        <dbReference type="Rhea" id="RHEA:31163"/>
        <dbReference type="ChEBI" id="CHEBI:15377"/>
        <dbReference type="ChEBI" id="CHEBI:61526"/>
        <dbReference type="ChEBI" id="CHEBI:62613"/>
    </reaction>
    <physiologicalReaction direction="right-to-left" evidence="1">
        <dbReference type="Rhea" id="RHEA:31165"/>
    </physiologicalReaction>
</comment>
<keyword evidence="9" id="KW-0808">Transferase</keyword>
<organism evidence="44 45">
    <name type="scientific">Meganyctiphanes norvegica</name>
    <name type="common">Northern krill</name>
    <name type="synonym">Thysanopoda norvegica</name>
    <dbReference type="NCBI Taxonomy" id="48144"/>
    <lineage>
        <taxon>Eukaryota</taxon>
        <taxon>Metazoa</taxon>
        <taxon>Ecdysozoa</taxon>
        <taxon>Arthropoda</taxon>
        <taxon>Crustacea</taxon>
        <taxon>Multicrustacea</taxon>
        <taxon>Malacostraca</taxon>
        <taxon>Eumalacostraca</taxon>
        <taxon>Eucarida</taxon>
        <taxon>Euphausiacea</taxon>
        <taxon>Euphausiidae</taxon>
        <taxon>Meganyctiphanes</taxon>
    </lineage>
</organism>
<dbReference type="NCBIfam" id="TIGR02441">
    <property type="entry name" value="fa_ox_alpha_mit"/>
    <property type="match status" value="1"/>
</dbReference>
<evidence type="ECO:0000256" key="11">
    <source>
        <dbReference type="ARBA" id="ARBA00022832"/>
    </source>
</evidence>
<evidence type="ECO:0000256" key="2">
    <source>
        <dbReference type="ARBA" id="ARBA00004273"/>
    </source>
</evidence>
<protein>
    <recommendedName>
        <fullName evidence="37">Trifunctional enzyme subunit alpha, mitochondrial</fullName>
        <ecNumber evidence="36">1.1.1.211</ecNumber>
        <ecNumber evidence="6">4.2.1.17</ecNumber>
    </recommendedName>
    <alternativeName>
        <fullName evidence="38">Monolysocardiolipin acyltransferase</fullName>
    </alternativeName>
    <alternativeName>
        <fullName evidence="39">TP-alpha</fullName>
    </alternativeName>
</protein>
<evidence type="ECO:0000256" key="16">
    <source>
        <dbReference type="ARBA" id="ARBA00023098"/>
    </source>
</evidence>
<evidence type="ECO:0000256" key="22">
    <source>
        <dbReference type="ARBA" id="ARBA00047613"/>
    </source>
</evidence>
<evidence type="ECO:0000256" key="40">
    <source>
        <dbReference type="PIRSR" id="PIRSR612803-1"/>
    </source>
</evidence>
<keyword evidence="11" id="KW-0276">Fatty acid metabolism</keyword>
<feature type="domain" description="3-hydroxyacyl-CoA dehydrogenase C-terminal" evidence="42">
    <location>
        <begin position="547"/>
        <end position="642"/>
    </location>
</feature>
<comment type="catalytic activity">
    <reaction evidence="29">
        <text>(3S)-hydroxyoctanoyl-CoA + NAD(+) = 3-oxooctanoyl-CoA + NADH + H(+)</text>
        <dbReference type="Rhea" id="RHEA:31195"/>
        <dbReference type="ChEBI" id="CHEBI:15378"/>
        <dbReference type="ChEBI" id="CHEBI:57540"/>
        <dbReference type="ChEBI" id="CHEBI:57945"/>
        <dbReference type="ChEBI" id="CHEBI:62617"/>
        <dbReference type="ChEBI" id="CHEBI:62619"/>
    </reaction>
    <physiologicalReaction direction="left-to-right" evidence="29">
        <dbReference type="Rhea" id="RHEA:31196"/>
    </physiologicalReaction>
</comment>
<keyword evidence="10" id="KW-0999">Mitochondrion inner membrane</keyword>
<evidence type="ECO:0000256" key="6">
    <source>
        <dbReference type="ARBA" id="ARBA00012076"/>
    </source>
</evidence>
<keyword evidence="12" id="KW-0809">Transit peptide</keyword>
<dbReference type="GO" id="GO:0070403">
    <property type="term" value="F:NAD+ binding"/>
    <property type="evidence" value="ECO:0007669"/>
    <property type="project" value="InterPro"/>
</dbReference>
<evidence type="ECO:0000256" key="25">
    <source>
        <dbReference type="ARBA" id="ARBA00050222"/>
    </source>
</evidence>
<dbReference type="GO" id="GO:0005743">
    <property type="term" value="C:mitochondrial inner membrane"/>
    <property type="evidence" value="ECO:0007669"/>
    <property type="project" value="UniProtKB-SubCell"/>
</dbReference>
<name>A0AAV2PV92_MEGNR</name>
<evidence type="ECO:0000256" key="12">
    <source>
        <dbReference type="ARBA" id="ARBA00022946"/>
    </source>
</evidence>
<evidence type="ECO:0000256" key="13">
    <source>
        <dbReference type="ARBA" id="ARBA00022990"/>
    </source>
</evidence>
<evidence type="ECO:0000256" key="31">
    <source>
        <dbReference type="ARBA" id="ARBA00052834"/>
    </source>
</evidence>
<dbReference type="Pfam" id="PF02737">
    <property type="entry name" value="3HCDH_N"/>
    <property type="match status" value="1"/>
</dbReference>
<comment type="catalytic activity">
    <reaction evidence="25">
        <text>1'-[1,2-di-(9Z,12Z-octadecadienoyl)-sn-glycero-3-phospho]-3'-[1-(9Z,12Z-octadecadienoyl)-sn-glycero-3-phospho]-glycerol + (9Z,12Z)-octadecadienoyl-CoA = 1',3'-bis-[1,2-di-(9Z,12Z-octadecadienoyl)-sn-glycero-3-phospho]-glycerol + CoA</text>
        <dbReference type="Rhea" id="RHEA:43672"/>
        <dbReference type="ChEBI" id="CHEBI:57287"/>
        <dbReference type="ChEBI" id="CHEBI:57383"/>
        <dbReference type="ChEBI" id="CHEBI:83580"/>
        <dbReference type="ChEBI" id="CHEBI:83581"/>
    </reaction>
    <physiologicalReaction direction="left-to-right" evidence="25">
        <dbReference type="Rhea" id="RHEA:43673"/>
    </physiologicalReaction>
</comment>
<evidence type="ECO:0000256" key="20">
    <source>
        <dbReference type="ARBA" id="ARBA00023268"/>
    </source>
</evidence>
<keyword evidence="19" id="KW-0456">Lyase</keyword>
<comment type="subcellular location">
    <subcellularLocation>
        <location evidence="2">Mitochondrion inner membrane</location>
    </subcellularLocation>
</comment>
<dbReference type="InterPro" id="IPR006108">
    <property type="entry name" value="3HC_DH_C"/>
</dbReference>
<accession>A0AAV2PV92</accession>
<comment type="subunit">
    <text evidence="35">Heterotetramer of 2 alpha/HADHA and 2 beta/HADHB subunits; forms the mitochondrial trifunctional enzyme. Also purified as higher order heterooligomers including a 4 alpha/HADHA and 4 beta/HADHB heterooligomer which physiological significance remains unclear. The mitochondrial trifunctional enzyme interacts with MTLN.</text>
</comment>
<evidence type="ECO:0000256" key="34">
    <source>
        <dbReference type="ARBA" id="ARBA00052989"/>
    </source>
</evidence>
<evidence type="ECO:0000256" key="8">
    <source>
        <dbReference type="ARBA" id="ARBA00022553"/>
    </source>
</evidence>
<keyword evidence="45" id="KW-1185">Reference proteome</keyword>
<keyword evidence="15" id="KW-0520">NAD</keyword>
<comment type="catalytic activity">
    <reaction evidence="33">
        <text>(3S)-3-hydroxydodecanoyl-CoA + NAD(+) = 3-oxododecanoyl-CoA + NADH + H(+)</text>
        <dbReference type="Rhea" id="RHEA:31179"/>
        <dbReference type="ChEBI" id="CHEBI:15378"/>
        <dbReference type="ChEBI" id="CHEBI:57540"/>
        <dbReference type="ChEBI" id="CHEBI:57945"/>
        <dbReference type="ChEBI" id="CHEBI:62558"/>
        <dbReference type="ChEBI" id="CHEBI:62615"/>
    </reaction>
    <physiologicalReaction direction="left-to-right" evidence="33">
        <dbReference type="Rhea" id="RHEA:31180"/>
    </physiologicalReaction>
</comment>
<dbReference type="EMBL" id="CAXKWB010001387">
    <property type="protein sequence ID" value="CAL4064224.1"/>
    <property type="molecule type" value="Genomic_DNA"/>
</dbReference>
<keyword evidence="17" id="KW-0496">Mitochondrion</keyword>
<evidence type="ECO:0000256" key="28">
    <source>
        <dbReference type="ARBA" id="ARBA00051877"/>
    </source>
</evidence>
<evidence type="ECO:0000256" key="41">
    <source>
        <dbReference type="PIRSR" id="PIRSR612803-2"/>
    </source>
</evidence>
<dbReference type="InterPro" id="IPR029045">
    <property type="entry name" value="ClpP/crotonase-like_dom_sf"/>
</dbReference>
<keyword evidence="13" id="KW-0007">Acetylation</keyword>
<sequence length="765" mass="81150">MASFRAASALGRLTIAKAVKAPKINVQVSQRFLSLSSRALGEHVNMTVKDGVGVVQFDSPGKVNVLNQGVMADVEGIISEIEANPDIQAAVLISGKPGCFIAGADITMIKKCETADEAAGLSKACQDLLFRIEKSKKPVVAAIMGSCLGGGLEVALACHYRLAVKEKAGLGLPEVMLGLLPGGGGTQRLPKLVGVPGALDMALTGKTVKADKAKKLGLVDAILTPLGPGVASPDGRTLQYLEEVAIKTAQDLANGDLKVNRAPKGGLMGKAMNTALQYDLVKDQVFKKARSQVMKMSGGLYPAPLKILDVIRTGLDKGEKEGYAAEANGFGELSATTESKGLIGLFDGQTECKKNKFGKPERSPKTLAILGAGLMGAGIAQVSVDKGYRTIIKDMNNAGLARGVNQVQGGVNKAVKRKKITSFVGDQYMSNLEGTLNYDALKDADMVIEAVFEEISLKHRVLRDCEAVIPEHCVFASNTSALPISQIAAVSKRPEKVVGMHYFSPVDKMQLLEIITTDKTSKDTAAAAVEVGLKQGKVVIVVGDGPGFYTTRILGPMLGESIRLLQEGVGPKELDKLCKGYGWPVGVATLADEVGVDVAMHVGEDLGKAFGERLQGGDVNVLKDCVAAGFLGRKSGKGIYLYEEGVKDKKVNEEAVNILKKYSLEPKGSIKDEDVQLRLVSRFVNEAVLCLQEGILSNPLEGDIGAVFGLGFPPFSGGPFRYVDTMGADKLVAKMREYENAYGVSFTPCQLLLDHASDPTKKFYS</sequence>
<evidence type="ECO:0000256" key="4">
    <source>
        <dbReference type="ARBA" id="ARBA00007005"/>
    </source>
</evidence>
<evidence type="ECO:0000256" key="26">
    <source>
        <dbReference type="ARBA" id="ARBA00050446"/>
    </source>
</evidence>
<dbReference type="GO" id="GO:0016507">
    <property type="term" value="C:mitochondrial fatty acid beta-oxidation multienzyme complex"/>
    <property type="evidence" value="ECO:0007669"/>
    <property type="project" value="InterPro"/>
</dbReference>
<evidence type="ECO:0000256" key="7">
    <source>
        <dbReference type="ARBA" id="ARBA00022481"/>
    </source>
</evidence>
<keyword evidence="18" id="KW-0472">Membrane</keyword>
<evidence type="ECO:0000256" key="38">
    <source>
        <dbReference type="ARBA" id="ARBA00077617"/>
    </source>
</evidence>
<comment type="catalytic activity">
    <reaction evidence="26">
        <text>a long-chain (3S)-3-hydroxy fatty acyl-CoA + NAD(+) = a long-chain 3-oxo-fatty acyl-CoA + NADH + H(+)</text>
        <dbReference type="Rhea" id="RHEA:52656"/>
        <dbReference type="ChEBI" id="CHEBI:15378"/>
        <dbReference type="ChEBI" id="CHEBI:57540"/>
        <dbReference type="ChEBI" id="CHEBI:57945"/>
        <dbReference type="ChEBI" id="CHEBI:136757"/>
        <dbReference type="ChEBI" id="CHEBI:136758"/>
        <dbReference type="EC" id="1.1.1.211"/>
    </reaction>
    <physiologicalReaction direction="left-to-right" evidence="26">
        <dbReference type="Rhea" id="RHEA:52657"/>
    </physiologicalReaction>
</comment>
<dbReference type="Gene3D" id="3.90.226.10">
    <property type="entry name" value="2-enoyl-CoA Hydratase, Chain A, domain 1"/>
    <property type="match status" value="1"/>
</dbReference>
<dbReference type="Gene3D" id="1.10.1040.50">
    <property type="match status" value="1"/>
</dbReference>
<evidence type="ECO:0000313" key="44">
    <source>
        <dbReference type="EMBL" id="CAL4064224.1"/>
    </source>
</evidence>